<dbReference type="SUPFAM" id="SSF52113">
    <property type="entry name" value="BRCT domain"/>
    <property type="match status" value="1"/>
</dbReference>
<feature type="region of interest" description="Disordered" evidence="30">
    <location>
        <begin position="1493"/>
        <end position="1551"/>
    </location>
</feature>
<feature type="compositionally biased region" description="Basic and acidic residues" evidence="30">
    <location>
        <begin position="639"/>
        <end position="651"/>
    </location>
</feature>
<feature type="domain" description="BRCT" evidence="32">
    <location>
        <begin position="465"/>
        <end position="553"/>
    </location>
</feature>
<dbReference type="GO" id="GO:0042276">
    <property type="term" value="P:error-prone translesion synthesis"/>
    <property type="evidence" value="ECO:0007669"/>
    <property type="project" value="TreeGrafter"/>
</dbReference>
<evidence type="ECO:0000256" key="21">
    <source>
        <dbReference type="ARBA" id="ARBA00023125"/>
    </source>
</evidence>
<dbReference type="InterPro" id="IPR017961">
    <property type="entry name" value="DNA_pol_Y-fam_little_finger"/>
</dbReference>
<dbReference type="Pfam" id="PF14377">
    <property type="entry name" value="UBM"/>
    <property type="match status" value="2"/>
</dbReference>
<evidence type="ECO:0000256" key="16">
    <source>
        <dbReference type="ARBA" id="ARBA00022763"/>
    </source>
</evidence>
<dbReference type="InterPro" id="IPR009011">
    <property type="entry name" value="Man6P_isomerase_rcpt-bd_dom_sf"/>
</dbReference>
<feature type="region of interest" description="Disordered" evidence="30">
    <location>
        <begin position="631"/>
        <end position="684"/>
    </location>
</feature>
<evidence type="ECO:0000313" key="35">
    <source>
        <dbReference type="EMBL" id="PWN20121.1"/>
    </source>
</evidence>
<evidence type="ECO:0000256" key="31">
    <source>
        <dbReference type="SAM" id="SignalP"/>
    </source>
</evidence>
<organism evidence="35 36">
    <name type="scientific">Pseudomicrostroma glucosiphilum</name>
    <dbReference type="NCBI Taxonomy" id="1684307"/>
    <lineage>
        <taxon>Eukaryota</taxon>
        <taxon>Fungi</taxon>
        <taxon>Dikarya</taxon>
        <taxon>Basidiomycota</taxon>
        <taxon>Ustilaginomycotina</taxon>
        <taxon>Exobasidiomycetes</taxon>
        <taxon>Microstromatales</taxon>
        <taxon>Microstromatales incertae sedis</taxon>
        <taxon>Pseudomicrostroma</taxon>
    </lineage>
</organism>
<keyword evidence="20" id="KW-0333">Golgi apparatus</keyword>
<dbReference type="Gene3D" id="1.10.150.20">
    <property type="entry name" value="5' to 3' exonuclease, C-terminal subdomain"/>
    <property type="match status" value="1"/>
</dbReference>
<gene>
    <name evidence="35" type="ORF">BCV69DRAFT_277889</name>
</gene>
<evidence type="ECO:0000256" key="18">
    <source>
        <dbReference type="ARBA" id="ARBA00022989"/>
    </source>
</evidence>
<evidence type="ECO:0000256" key="11">
    <source>
        <dbReference type="ARBA" id="ARBA00022679"/>
    </source>
</evidence>
<evidence type="ECO:0000256" key="25">
    <source>
        <dbReference type="ARBA" id="ARBA00023204"/>
    </source>
</evidence>
<dbReference type="PROSITE" id="PS50172">
    <property type="entry name" value="BRCT"/>
    <property type="match status" value="1"/>
</dbReference>
<evidence type="ECO:0000313" key="36">
    <source>
        <dbReference type="Proteomes" id="UP000245942"/>
    </source>
</evidence>
<dbReference type="Gene3D" id="3.40.50.10190">
    <property type="entry name" value="BRCT domain"/>
    <property type="match status" value="1"/>
</dbReference>
<dbReference type="PANTHER" id="PTHR45990">
    <property type="entry name" value="DNA REPAIR PROTEIN REV1"/>
    <property type="match status" value="1"/>
</dbReference>
<dbReference type="InterPro" id="IPR036775">
    <property type="entry name" value="DNA_pol_Y-fam_lit_finger_sf"/>
</dbReference>
<evidence type="ECO:0000256" key="14">
    <source>
        <dbReference type="ARBA" id="ARBA00022723"/>
    </source>
</evidence>
<keyword evidence="24" id="KW-1015">Disulfide bond</keyword>
<dbReference type="InterPro" id="IPR031991">
    <property type="entry name" value="Rev1_C"/>
</dbReference>
<dbReference type="GO" id="GO:0005634">
    <property type="term" value="C:nucleus"/>
    <property type="evidence" value="ECO:0007669"/>
    <property type="project" value="UniProtKB-SubCell"/>
</dbReference>
<evidence type="ECO:0000256" key="28">
    <source>
        <dbReference type="ARBA" id="ARBA00058985"/>
    </source>
</evidence>
<evidence type="ECO:0000256" key="5">
    <source>
        <dbReference type="ARBA" id="ARBA00004614"/>
    </source>
</evidence>
<feature type="region of interest" description="Disordered" evidence="30">
    <location>
        <begin position="214"/>
        <end position="233"/>
    </location>
</feature>
<evidence type="ECO:0000256" key="29">
    <source>
        <dbReference type="ARBA" id="ARBA00081902"/>
    </source>
</evidence>
<dbReference type="GO" id="GO:0017125">
    <property type="term" value="F:deoxycytidyl transferase activity"/>
    <property type="evidence" value="ECO:0007669"/>
    <property type="project" value="TreeGrafter"/>
</dbReference>
<dbReference type="GO" id="GO:0070987">
    <property type="term" value="P:error-free translesion synthesis"/>
    <property type="evidence" value="ECO:0007669"/>
    <property type="project" value="UniProtKB-ARBA"/>
</dbReference>
<dbReference type="InterPro" id="IPR025527">
    <property type="entry name" value="HUWE1/Rev1_UBM"/>
</dbReference>
<evidence type="ECO:0000259" key="32">
    <source>
        <dbReference type="PROSITE" id="PS50172"/>
    </source>
</evidence>
<dbReference type="Pfam" id="PF16589">
    <property type="entry name" value="BRCT_2"/>
    <property type="match status" value="1"/>
</dbReference>
<evidence type="ECO:0000256" key="30">
    <source>
        <dbReference type="SAM" id="MobiDB-lite"/>
    </source>
</evidence>
<feature type="compositionally biased region" description="Acidic residues" evidence="30">
    <location>
        <begin position="1379"/>
        <end position="1391"/>
    </location>
</feature>
<keyword evidence="27" id="KW-0968">Cytoplasmic vesicle</keyword>
<dbReference type="PROSITE" id="PS50173">
    <property type="entry name" value="UMUC"/>
    <property type="match status" value="1"/>
</dbReference>
<evidence type="ECO:0000256" key="12">
    <source>
        <dbReference type="ARBA" id="ARBA00022692"/>
    </source>
</evidence>
<keyword evidence="23" id="KW-0472">Membrane</keyword>
<dbReference type="FunFam" id="3.30.1490.100:FF:000001">
    <property type="entry name" value="DNA repair protein REV1"/>
    <property type="match status" value="1"/>
</dbReference>
<evidence type="ECO:0000259" key="33">
    <source>
        <dbReference type="PROSITE" id="PS50173"/>
    </source>
</evidence>
<keyword evidence="19" id="KW-0072">Autophagy</keyword>
<evidence type="ECO:0000256" key="13">
    <source>
        <dbReference type="ARBA" id="ARBA00022695"/>
    </source>
</evidence>
<evidence type="ECO:0000256" key="22">
    <source>
        <dbReference type="ARBA" id="ARBA00023128"/>
    </source>
</evidence>
<comment type="similarity">
    <text evidence="7">Belongs to the DNA polymerase type-Y family.</text>
</comment>
<evidence type="ECO:0000259" key="34">
    <source>
        <dbReference type="PROSITE" id="PS51914"/>
    </source>
</evidence>
<feature type="domain" description="UmuC" evidence="33">
    <location>
        <begin position="903"/>
        <end position="1127"/>
    </location>
</feature>
<proteinExistence type="inferred from homology"/>
<dbReference type="SMART" id="SM00292">
    <property type="entry name" value="BRCT"/>
    <property type="match status" value="1"/>
</dbReference>
<keyword evidence="16" id="KW-0227">DNA damage</keyword>
<dbReference type="CDD" id="cd01701">
    <property type="entry name" value="PolY_Rev1"/>
    <property type="match status" value="1"/>
</dbReference>
<dbReference type="Gene3D" id="2.70.130.10">
    <property type="entry name" value="Mannose-6-phosphate receptor binding domain"/>
    <property type="match status" value="1"/>
</dbReference>
<feature type="compositionally biased region" description="Gly residues" evidence="30">
    <location>
        <begin position="222"/>
        <end position="233"/>
    </location>
</feature>
<dbReference type="PROSITE" id="PS51914">
    <property type="entry name" value="MRH"/>
    <property type="match status" value="1"/>
</dbReference>
<evidence type="ECO:0000256" key="6">
    <source>
        <dbReference type="ARBA" id="ARBA00005363"/>
    </source>
</evidence>
<dbReference type="Gene3D" id="3.30.70.270">
    <property type="match status" value="1"/>
</dbReference>
<evidence type="ECO:0000256" key="3">
    <source>
        <dbReference type="ARBA" id="ARBA00004304"/>
    </source>
</evidence>
<evidence type="ECO:0000256" key="7">
    <source>
        <dbReference type="ARBA" id="ARBA00010945"/>
    </source>
</evidence>
<comment type="function">
    <text evidence="28">Deoxycytidyl transferase involved in DNA repair. Transfers a dCMP residue from dCTP to the 3'-end of a DNA primer in a template-dependent reaction. May assist in the first step in the bypass of abasic lesions by the insertion of a nucleotide opposite the lesion. Required for normal induction of mutations by physical and chemical agents. Involved in mitochondrial DNA mutagenesis.</text>
</comment>
<dbReference type="Gene3D" id="3.40.1170.60">
    <property type="match status" value="1"/>
</dbReference>
<keyword evidence="36" id="KW-1185">Reference proteome</keyword>
<dbReference type="Proteomes" id="UP000245942">
    <property type="component" value="Unassembled WGS sequence"/>
</dbReference>
<keyword evidence="17" id="KW-0460">Magnesium</keyword>
<feature type="signal peptide" evidence="31">
    <location>
        <begin position="1"/>
        <end position="35"/>
    </location>
</feature>
<keyword evidence="22" id="KW-0496">Mitochondrion</keyword>
<dbReference type="GO" id="GO:0003684">
    <property type="term" value="F:damaged DNA binding"/>
    <property type="evidence" value="ECO:0007669"/>
    <property type="project" value="InterPro"/>
</dbReference>
<dbReference type="GO" id="GO:0000139">
    <property type="term" value="C:Golgi membrane"/>
    <property type="evidence" value="ECO:0007669"/>
    <property type="project" value="UniProtKB-SubCell"/>
</dbReference>
<evidence type="ECO:0000256" key="19">
    <source>
        <dbReference type="ARBA" id="ARBA00023006"/>
    </source>
</evidence>
<comment type="cofactor">
    <cofactor evidence="1">
        <name>Mg(2+)</name>
        <dbReference type="ChEBI" id="CHEBI:18420"/>
    </cofactor>
</comment>
<evidence type="ECO:0000256" key="15">
    <source>
        <dbReference type="ARBA" id="ARBA00022729"/>
    </source>
</evidence>
<feature type="region of interest" description="Disordered" evidence="30">
    <location>
        <begin position="775"/>
        <end position="794"/>
    </location>
</feature>
<dbReference type="GO" id="GO:0003887">
    <property type="term" value="F:DNA-directed DNA polymerase activity"/>
    <property type="evidence" value="ECO:0007669"/>
    <property type="project" value="TreeGrafter"/>
</dbReference>
<keyword evidence="14" id="KW-0479">Metal-binding</keyword>
<feature type="compositionally biased region" description="Basic and acidic residues" evidence="30">
    <location>
        <begin position="1349"/>
        <end position="1358"/>
    </location>
</feature>
<keyword evidence="25" id="KW-0234">DNA repair</keyword>
<dbReference type="CDD" id="cd17719">
    <property type="entry name" value="BRCT_Rev1"/>
    <property type="match status" value="1"/>
</dbReference>
<dbReference type="STRING" id="1684307.A0A316U6N1"/>
<keyword evidence="12" id="KW-0812">Transmembrane</keyword>
<evidence type="ECO:0000256" key="2">
    <source>
        <dbReference type="ARBA" id="ARBA00004123"/>
    </source>
</evidence>
<dbReference type="Pfam" id="PF00817">
    <property type="entry name" value="IMS"/>
    <property type="match status" value="1"/>
</dbReference>
<feature type="compositionally biased region" description="Polar residues" evidence="30">
    <location>
        <begin position="1453"/>
        <end position="1468"/>
    </location>
</feature>
<protein>
    <recommendedName>
        <fullName evidence="8">Autophagy-related protein 27</fullName>
    </recommendedName>
    <alternativeName>
        <fullName evidence="9">DNA repair protein REV1</fullName>
    </alternativeName>
    <alternativeName>
        <fullName evidence="29">Reversionless protein 1</fullName>
    </alternativeName>
</protein>
<evidence type="ECO:0000256" key="8">
    <source>
        <dbReference type="ARBA" id="ARBA00013776"/>
    </source>
</evidence>
<dbReference type="SUPFAM" id="SSF100879">
    <property type="entry name" value="Lesion bypass DNA polymerase (Y-family), little finger domain"/>
    <property type="match status" value="1"/>
</dbReference>
<dbReference type="InterPro" id="IPR036420">
    <property type="entry name" value="BRCT_dom_sf"/>
</dbReference>
<dbReference type="GO" id="GO:0006281">
    <property type="term" value="P:DNA repair"/>
    <property type="evidence" value="ECO:0007669"/>
    <property type="project" value="UniProtKB-KW"/>
</dbReference>
<dbReference type="GO" id="GO:0046872">
    <property type="term" value="F:metal ion binding"/>
    <property type="evidence" value="ECO:0007669"/>
    <property type="project" value="UniProtKB-KW"/>
</dbReference>
<evidence type="ECO:0000256" key="26">
    <source>
        <dbReference type="ARBA" id="ARBA00023242"/>
    </source>
</evidence>
<feature type="region of interest" description="Disordered" evidence="30">
    <location>
        <begin position="698"/>
        <end position="725"/>
    </location>
</feature>
<dbReference type="InterPro" id="IPR044865">
    <property type="entry name" value="MRH_dom"/>
</dbReference>
<keyword evidence="10" id="KW-0237">DNA synthesis</keyword>
<keyword evidence="21" id="KW-0238">DNA-binding</keyword>
<name>A0A316U6N1_9BASI</name>
<reference evidence="35 36" key="1">
    <citation type="journal article" date="2018" name="Mol. Biol. Evol.">
        <title>Broad Genomic Sampling Reveals a Smut Pathogenic Ancestry of the Fungal Clade Ustilaginomycotina.</title>
        <authorList>
            <person name="Kijpornyongpan T."/>
            <person name="Mondo S.J."/>
            <person name="Barry K."/>
            <person name="Sandor L."/>
            <person name="Lee J."/>
            <person name="Lipzen A."/>
            <person name="Pangilinan J."/>
            <person name="LaButti K."/>
            <person name="Hainaut M."/>
            <person name="Henrissat B."/>
            <person name="Grigoriev I.V."/>
            <person name="Spatafora J.W."/>
            <person name="Aime M.C."/>
        </authorList>
    </citation>
    <scope>NUCLEOTIDE SEQUENCE [LARGE SCALE GENOMIC DNA]</scope>
    <source>
        <strain evidence="35 36">MCA 4718</strain>
    </source>
</reference>
<dbReference type="GeneID" id="37012909"/>
<keyword evidence="13" id="KW-0548">Nucleotidyltransferase</keyword>
<comment type="subcellular location">
    <subcellularLocation>
        <location evidence="4">Cytoplasmic vesicle membrane</location>
        <topology evidence="4">Single-pass type I membrane protein</topology>
    </subcellularLocation>
    <subcellularLocation>
        <location evidence="5">Golgi apparatus membrane</location>
        <topology evidence="5">Single-pass type I membrane protein</topology>
    </subcellularLocation>
    <subcellularLocation>
        <location evidence="3">Mitochondrion membrane</location>
        <topology evidence="3">Single-pass membrane protein</topology>
    </subcellularLocation>
    <subcellularLocation>
        <location evidence="2">Nucleus</location>
    </subcellularLocation>
</comment>
<dbReference type="InterPro" id="IPR001126">
    <property type="entry name" value="UmuC"/>
</dbReference>
<feature type="domain" description="MRH" evidence="34">
    <location>
        <begin position="44"/>
        <end position="215"/>
    </location>
</feature>
<dbReference type="Pfam" id="PF16727">
    <property type="entry name" value="REV1_C"/>
    <property type="match status" value="1"/>
</dbReference>
<evidence type="ECO:0000256" key="10">
    <source>
        <dbReference type="ARBA" id="ARBA00022634"/>
    </source>
</evidence>
<dbReference type="GO" id="GO:0031966">
    <property type="term" value="C:mitochondrial membrane"/>
    <property type="evidence" value="ECO:0007669"/>
    <property type="project" value="UniProtKB-SubCell"/>
</dbReference>
<keyword evidence="26" id="KW-0539">Nucleus</keyword>
<dbReference type="SUPFAM" id="SSF50911">
    <property type="entry name" value="Mannose 6-phosphate receptor domain"/>
    <property type="match status" value="1"/>
</dbReference>
<dbReference type="PANTHER" id="PTHR45990:SF1">
    <property type="entry name" value="DNA REPAIR PROTEIN REV1"/>
    <property type="match status" value="1"/>
</dbReference>
<evidence type="ECO:0000256" key="17">
    <source>
        <dbReference type="ARBA" id="ARBA00022842"/>
    </source>
</evidence>
<keyword evidence="11" id="KW-0808">Transferase</keyword>
<evidence type="ECO:0000256" key="9">
    <source>
        <dbReference type="ARBA" id="ARBA00020399"/>
    </source>
</evidence>
<dbReference type="RefSeq" id="XP_025347281.1">
    <property type="nucleotide sequence ID" value="XM_025491175.1"/>
</dbReference>
<keyword evidence="15 31" id="KW-0732">Signal</keyword>
<dbReference type="InterPro" id="IPR018939">
    <property type="entry name" value="Autophagy-rel_prot_27"/>
</dbReference>
<feature type="region of interest" description="Disordered" evidence="30">
    <location>
        <begin position="1328"/>
        <end position="1468"/>
    </location>
</feature>
<dbReference type="Gene3D" id="6.10.250.1490">
    <property type="match status" value="1"/>
</dbReference>
<dbReference type="Gene3D" id="6.10.250.1630">
    <property type="match status" value="1"/>
</dbReference>
<dbReference type="GO" id="GO:0030659">
    <property type="term" value="C:cytoplasmic vesicle membrane"/>
    <property type="evidence" value="ECO:0007669"/>
    <property type="project" value="UniProtKB-SubCell"/>
</dbReference>
<dbReference type="InterPro" id="IPR043502">
    <property type="entry name" value="DNA/RNA_pol_sf"/>
</dbReference>
<dbReference type="InterPro" id="IPR001357">
    <property type="entry name" value="BRCT_dom"/>
</dbReference>
<evidence type="ECO:0000256" key="27">
    <source>
        <dbReference type="ARBA" id="ARBA00023329"/>
    </source>
</evidence>
<dbReference type="Pfam" id="PF09451">
    <property type="entry name" value="ATG27"/>
    <property type="match status" value="1"/>
</dbReference>
<dbReference type="Gene3D" id="3.30.1490.100">
    <property type="entry name" value="DNA polymerase, Y-family, little finger domain"/>
    <property type="match status" value="1"/>
</dbReference>
<dbReference type="EMBL" id="KZ819329">
    <property type="protein sequence ID" value="PWN20121.1"/>
    <property type="molecule type" value="Genomic_DNA"/>
</dbReference>
<feature type="region of interest" description="Disordered" evidence="30">
    <location>
        <begin position="266"/>
        <end position="299"/>
    </location>
</feature>
<dbReference type="FunFam" id="3.40.50.10190:FF:000011">
    <property type="entry name" value="DNA repair protein REV1"/>
    <property type="match status" value="1"/>
</dbReference>
<sequence length="1839" mass="198986">MARVGKSRATRSLRVPSSLLFAAVLLLLASPEARAADVKSSNPLNCDHPLVINGVTYDLSPLAALAQPIILTSSLPTPPSVTRTSVSLNVCAKLPPPSSSTPADEACPSSSRICQIISSARGSSPEVITQVIPLATEDYGYEVTLGDRDGSGGEQNLEWEFHGPTYAGRRQEVEIKMVCDPTASAADAGKLEWRGYESLEGKAKIYWRSSVACPAKRSDGSSGSGSGGSSGGGSDAGGGWGFFSWFFFLTTNGMVLQKSHIGTFGERPRISYNQDDDDGDDTREEKEQKQNAPSSSFGAEDDAAFLDALAAWPLTQAVGVHESRSIKVNGEEQEAIPTDLKRGVPEEEDGSKMATMKLSEVLPEHYNGQGLPRGGGTSWRKRARFSEAEDHSEAVAEEAKNASSAAPTSCYLQSGAYDALKFGDFSTYMRNKRAKLKVQEHSLKEQEEALLAAVGSSASTAEIPSAPPLFQGCTIYINGHTVPPYAELRRLIVLHGGNFMAYLDQKSPVTHIVASNLTPKKRVEFAAYRVVTPQWITESIRLGKRLAWHDFKVEADAGGAIGSAKLPGAKPLVQAGNAASSATGQGMSSSSSSYLASGQVGQKSLGARAGASPSTYLADATPWGRVSAQKKLTGLQRTRGAEKTKKGEKSRNPSGAIEASKSTSPTKPDVPPALAAEGTVPPEQDDKQVIQADLEPMEPTAEGQQEQAPEKETPPSGPPLTPEDMEWLRNVETPPKPKAKTGHDARDVQQLNGSAEVADPDPVIKDAAGAVGLSSNISPVKPEGTETSAHPVTPTRVKSLEATIGTDPPSRKAAEAAGFTHPGHPYSKRPSNTHAARLLASPSWREQNTATSESFLSGFFAKSRLHYLSTWKGELKDLVSQALKDAGKEEGSQTLPKGMHRVIMHVDFDSFFVSVGLRDRPDLKDKPVVVCHAGSSEGIGAGENSTSEIASCNYIAREFGVQNGWSLGRARQLCPHIHPIPYDFEGYKDISIVFYALLLAHADAIEAVSVDEALIDVSRLLHSMREARDRPLDEECDEERRALLSAYRGHVSSQGVHWTEEKQLAEALRDVIRRQTRCEASIGIGENVLQARLATRYAKPGGSYHLRAEDLETFLGKLDIDDLQGVGYNTRRRFETVFGTSNIAELKKSASQSRFVAELGPKLGKQVWDKMYGLDRAELEGAKQRQSVGAAVNYGIRFANQDEAEKFVRNLSQEVSNRLVKYKLRGRQLNTIIMVRDPAAPVEAPKFLGHGICDVHNRGQAMSGPGGVATNEPDAIFKVAWKLIKSLGADARELRGIAMSCTKLEPTETFGPPKPRAGQSLLNFRAEVSPTKQPTAAVVAPSPLRSSVKRADVAEQEVHIIPPSEKASMQRGRAGLTDQEAEDDEDDEGEETLQAGPFEQIHSQSQRQLTPLPERPPSPHVNKRLHVAPSGPAPSRARSAEPILRSQERQDQSRSNTSSEALALPTMSQLDPSVLSELPPAIRREVLRESKRLAAVGSSASSGRDLALPGPAMTRSLSSSPAKARKTASPSHQRILPFVTTRSNALPPLPARLRSEKPQTLAPPQPAWIKDPSKATRAQLLELEIDYDVFRALPEGMQRETLLEHSRTLKGKEARSKLAAHRQERTLAEERRAERQRAAAQLTAASSNVASALVNGSSEIAPLELGPRARRVAQCEEQAGLLPRIRDRSATEEVQELLSSWIRRHAMQRPRSNDVAKFSAFLTRCIAGSDGRAAADLGAGFAKAKKASSTPSSVEVVLVGSTMDDLEKVEQLLRHWQNELRDLVGLKIDSSSGSGDEEDLRGMQRNSKAREGWWEAFESVLDEVNRIVQRRFGGSLRLV</sequence>
<dbReference type="SUPFAM" id="SSF56672">
    <property type="entry name" value="DNA/RNA polymerases"/>
    <property type="match status" value="1"/>
</dbReference>
<evidence type="ECO:0000256" key="20">
    <source>
        <dbReference type="ARBA" id="ARBA00023034"/>
    </source>
</evidence>
<evidence type="ECO:0000256" key="23">
    <source>
        <dbReference type="ARBA" id="ARBA00023136"/>
    </source>
</evidence>
<comment type="similarity">
    <text evidence="6">Belongs to the ATG27 family.</text>
</comment>
<evidence type="ECO:0000256" key="24">
    <source>
        <dbReference type="ARBA" id="ARBA00023157"/>
    </source>
</evidence>
<evidence type="ECO:0000256" key="4">
    <source>
        <dbReference type="ARBA" id="ARBA00004358"/>
    </source>
</evidence>
<keyword evidence="18" id="KW-1133">Transmembrane helix</keyword>
<dbReference type="InterPro" id="IPR043128">
    <property type="entry name" value="Rev_trsase/Diguanyl_cyclase"/>
</dbReference>
<feature type="chain" id="PRO_5016414311" description="Autophagy-related protein 27" evidence="31">
    <location>
        <begin position="36"/>
        <end position="1839"/>
    </location>
</feature>
<feature type="region of interest" description="Disordered" evidence="30">
    <location>
        <begin position="802"/>
        <end position="834"/>
    </location>
</feature>
<accession>A0A316U6N1</accession>
<dbReference type="OrthoDB" id="427711at2759"/>
<dbReference type="GO" id="GO:0006914">
    <property type="term" value="P:autophagy"/>
    <property type="evidence" value="ECO:0007669"/>
    <property type="project" value="UniProtKB-KW"/>
</dbReference>
<evidence type="ECO:0000256" key="1">
    <source>
        <dbReference type="ARBA" id="ARBA00001946"/>
    </source>
</evidence>
<dbReference type="Pfam" id="PF11799">
    <property type="entry name" value="IMS_C"/>
    <property type="match status" value="1"/>
</dbReference>